<keyword evidence="1" id="KW-0732">Signal</keyword>
<dbReference type="Pfam" id="PF10503">
    <property type="entry name" value="Esterase_PHB"/>
    <property type="match status" value="1"/>
</dbReference>
<evidence type="ECO:0000256" key="2">
    <source>
        <dbReference type="ARBA" id="ARBA00022801"/>
    </source>
</evidence>
<dbReference type="Gene3D" id="3.40.50.1820">
    <property type="entry name" value="alpha/beta hydrolase"/>
    <property type="match status" value="1"/>
</dbReference>
<dbReference type="Proteomes" id="UP001055117">
    <property type="component" value="Unassembled WGS sequence"/>
</dbReference>
<dbReference type="InterPro" id="IPR010126">
    <property type="entry name" value="Esterase_phb"/>
</dbReference>
<dbReference type="InterPro" id="IPR050955">
    <property type="entry name" value="Plant_Biomass_Hydrol_Est"/>
</dbReference>
<keyword evidence="2" id="KW-0378">Hydrolase</keyword>
<evidence type="ECO:0000313" key="4">
    <source>
        <dbReference type="EMBL" id="GJD45775.1"/>
    </source>
</evidence>
<proteinExistence type="predicted"/>
<protein>
    <recommendedName>
        <fullName evidence="6">Esterase</fullName>
    </recommendedName>
</protein>
<evidence type="ECO:0008006" key="6">
    <source>
        <dbReference type="Google" id="ProtNLM"/>
    </source>
</evidence>
<sequence>MTDPSEQMRDRFADMMEATRLTGAGRLAEATDLIQRSLGGLATPRDAPKAIEPPTLDLTAERVDDPPRAASWTQATAQPQASTRTESAPKSETTTKTEAGLAGPIPEKLRAAVDGVVRGLAPVLKGLAAKGLTPKGLAPQAPGFGFAKPQTPDRSVETAAGAGSVVTKSFAGPAGTREYRLFVPSRPQVPAALVVMLHGCNQTADDFAVGTGMNRLAERDGLFVAYPVQTGRANAQRCWNWFEPRDQGRETGEAAIIAGLTRAVMAGHAIDPSRVFIAGLSAGGAAAANIARAFPDLYAAVGVHSGLAASCARDVGSAMMAMQMGAPGPGGGAHVPTIVFHGEDDTTVSIRNADQVLAQAGAAALTPARERFDGDGRPYTRTRYADAAGRVLLEDWRVRGAGHAWSGGDRAGSFTDPQGPDASRAMLDFFAAHPKGF</sequence>
<evidence type="ECO:0000313" key="5">
    <source>
        <dbReference type="Proteomes" id="UP001055117"/>
    </source>
</evidence>
<organism evidence="4 5">
    <name type="scientific">Methylobacterium cerastii</name>
    <dbReference type="NCBI Taxonomy" id="932741"/>
    <lineage>
        <taxon>Bacteria</taxon>
        <taxon>Pseudomonadati</taxon>
        <taxon>Pseudomonadota</taxon>
        <taxon>Alphaproteobacteria</taxon>
        <taxon>Hyphomicrobiales</taxon>
        <taxon>Methylobacteriaceae</taxon>
        <taxon>Methylobacterium</taxon>
    </lineage>
</organism>
<feature type="region of interest" description="Disordered" evidence="3">
    <location>
        <begin position="39"/>
        <end position="99"/>
    </location>
</feature>
<dbReference type="PANTHER" id="PTHR43037">
    <property type="entry name" value="UNNAMED PRODUCT-RELATED"/>
    <property type="match status" value="1"/>
</dbReference>
<comment type="caution">
    <text evidence="4">The sequence shown here is derived from an EMBL/GenBank/DDBJ whole genome shotgun (WGS) entry which is preliminary data.</text>
</comment>
<dbReference type="InterPro" id="IPR029058">
    <property type="entry name" value="AB_hydrolase_fold"/>
</dbReference>
<name>A0ABQ4QLT4_9HYPH</name>
<feature type="compositionally biased region" description="Polar residues" evidence="3">
    <location>
        <begin position="71"/>
        <end position="86"/>
    </location>
</feature>
<dbReference type="EMBL" id="BPQG01000054">
    <property type="protein sequence ID" value="GJD45775.1"/>
    <property type="molecule type" value="Genomic_DNA"/>
</dbReference>
<dbReference type="PANTHER" id="PTHR43037:SF1">
    <property type="entry name" value="BLL1128 PROTEIN"/>
    <property type="match status" value="1"/>
</dbReference>
<evidence type="ECO:0000256" key="1">
    <source>
        <dbReference type="ARBA" id="ARBA00022729"/>
    </source>
</evidence>
<gene>
    <name evidence="4" type="ORF">AFCDBAGC_3652</name>
</gene>
<evidence type="ECO:0000256" key="3">
    <source>
        <dbReference type="SAM" id="MobiDB-lite"/>
    </source>
</evidence>
<reference evidence="4 5" key="1">
    <citation type="journal article" date="2021" name="Front. Microbiol.">
        <title>Comprehensive Comparative Genomics and Phenotyping of Methylobacterium Species.</title>
        <authorList>
            <person name="Alessa O."/>
            <person name="Ogura Y."/>
            <person name="Fujitani Y."/>
            <person name="Takami H."/>
            <person name="Hayashi T."/>
            <person name="Sahin N."/>
            <person name="Tani A."/>
        </authorList>
    </citation>
    <scope>NUCLEOTIDE SEQUENCE [LARGE SCALE GENOMIC DNA]</scope>
    <source>
        <strain evidence="4 5">DSM 23679</strain>
    </source>
</reference>
<accession>A0ABQ4QLT4</accession>
<keyword evidence="5" id="KW-1185">Reference proteome</keyword>
<dbReference type="NCBIfam" id="TIGR01840">
    <property type="entry name" value="esterase_phb"/>
    <property type="match status" value="1"/>
</dbReference>
<dbReference type="RefSeq" id="WP_187273688.1">
    <property type="nucleotide sequence ID" value="NZ_BPQG01000054.1"/>
</dbReference>
<dbReference type="SUPFAM" id="SSF53474">
    <property type="entry name" value="alpha/beta-Hydrolases"/>
    <property type="match status" value="1"/>
</dbReference>